<gene>
    <name evidence="3" type="ORF">HZF05_01725</name>
</gene>
<dbReference type="AlphaFoldDB" id="A0A838L2C8"/>
<reference evidence="3 4" key="1">
    <citation type="submission" date="2020-07" db="EMBL/GenBank/DDBJ databases">
        <authorList>
            <person name="Sun Q."/>
        </authorList>
    </citation>
    <scope>NUCLEOTIDE SEQUENCE [LARGE SCALE GENOMIC DNA]</scope>
    <source>
        <strain evidence="3 4">CGMCC 1.13654</strain>
    </source>
</reference>
<evidence type="ECO:0000313" key="4">
    <source>
        <dbReference type="Proteomes" id="UP000570166"/>
    </source>
</evidence>
<keyword evidence="2" id="KW-0732">Signal</keyword>
<evidence type="ECO:0000313" key="3">
    <source>
        <dbReference type="EMBL" id="MBA2932805.1"/>
    </source>
</evidence>
<protein>
    <recommendedName>
        <fullName evidence="5">Glycine zipper family protein</fullName>
    </recommendedName>
</protein>
<evidence type="ECO:0000256" key="2">
    <source>
        <dbReference type="SAM" id="SignalP"/>
    </source>
</evidence>
<sequence>MSKSKRNLLNISAISILFLEVHSTMAKAQDVAILNESSIKIPSTVFSENAEITKDYDKYFYFYREETSFTEALSDLTECDAYARGLTSFQVSGNPYNSANGGGLGGAVIGGAMDAIIGSAKRRGARRANMRVCMGYKGYHRYGLPKQIWEQINFDEGNSSPTESDRQKMLMQQAKIASGPKPANPELN</sequence>
<keyword evidence="4" id="KW-1185">Reference proteome</keyword>
<evidence type="ECO:0000256" key="1">
    <source>
        <dbReference type="SAM" id="MobiDB-lite"/>
    </source>
</evidence>
<feature type="signal peptide" evidence="2">
    <location>
        <begin position="1"/>
        <end position="28"/>
    </location>
</feature>
<feature type="region of interest" description="Disordered" evidence="1">
    <location>
        <begin position="155"/>
        <end position="188"/>
    </location>
</feature>
<dbReference type="EMBL" id="JACEIB010000001">
    <property type="protein sequence ID" value="MBA2932805.1"/>
    <property type="molecule type" value="Genomic_DNA"/>
</dbReference>
<organism evidence="3 4">
    <name type="scientific">Sphingomonas chungangi</name>
    <dbReference type="NCBI Taxonomy" id="2683589"/>
    <lineage>
        <taxon>Bacteria</taxon>
        <taxon>Pseudomonadati</taxon>
        <taxon>Pseudomonadota</taxon>
        <taxon>Alphaproteobacteria</taxon>
        <taxon>Sphingomonadales</taxon>
        <taxon>Sphingomonadaceae</taxon>
        <taxon>Sphingomonas</taxon>
    </lineage>
</organism>
<dbReference type="Proteomes" id="UP000570166">
    <property type="component" value="Unassembled WGS sequence"/>
</dbReference>
<dbReference type="RefSeq" id="WP_160364895.1">
    <property type="nucleotide sequence ID" value="NZ_JACEIB010000001.1"/>
</dbReference>
<name>A0A838L2C8_9SPHN</name>
<feature type="chain" id="PRO_5032846017" description="Glycine zipper family protein" evidence="2">
    <location>
        <begin position="29"/>
        <end position="188"/>
    </location>
</feature>
<comment type="caution">
    <text evidence="3">The sequence shown here is derived from an EMBL/GenBank/DDBJ whole genome shotgun (WGS) entry which is preliminary data.</text>
</comment>
<proteinExistence type="predicted"/>
<accession>A0A838L2C8</accession>
<evidence type="ECO:0008006" key="5">
    <source>
        <dbReference type="Google" id="ProtNLM"/>
    </source>
</evidence>